<dbReference type="OrthoDB" id="9766163at2"/>
<dbReference type="Gene3D" id="2.30.310.10">
    <property type="entry name" value="ibrinogen binding protein from staphylococcus aureus domain"/>
    <property type="match status" value="1"/>
</dbReference>
<dbReference type="InterPro" id="IPR051608">
    <property type="entry name" value="RQC_Subunit_NEMF"/>
</dbReference>
<evidence type="ECO:0000313" key="4">
    <source>
        <dbReference type="Proteomes" id="UP000256779"/>
    </source>
</evidence>
<reference evidence="3 4" key="1">
    <citation type="submission" date="2018-07" db="EMBL/GenBank/DDBJ databases">
        <title>Genomic Encyclopedia of Type Strains, Phase IV (KMG-IV): sequencing the most valuable type-strain genomes for metagenomic binning, comparative biology and taxonomic classification.</title>
        <authorList>
            <person name="Goeker M."/>
        </authorList>
    </citation>
    <scope>NUCLEOTIDE SEQUENCE [LARGE SCALE GENOMIC DNA]</scope>
    <source>
        <strain evidence="3 4">DSM 4134</strain>
    </source>
</reference>
<protein>
    <submittedName>
        <fullName evidence="3">Putative ribosome quality control (RQC) complex YloA/Tae2 family protein</fullName>
    </submittedName>
</protein>
<dbReference type="RefSeq" id="WP_115868922.1">
    <property type="nucleotide sequence ID" value="NZ_QREG01000014.1"/>
</dbReference>
<dbReference type="GO" id="GO:0000049">
    <property type="term" value="F:tRNA binding"/>
    <property type="evidence" value="ECO:0007669"/>
    <property type="project" value="TreeGrafter"/>
</dbReference>
<accession>A0A3D9L1D5</accession>
<name>A0A3D9L1D5_MARFU</name>
<dbReference type="PANTHER" id="PTHR15239:SF6">
    <property type="entry name" value="RIBOSOME QUALITY CONTROL COMPLEX SUBUNIT NEMF"/>
    <property type="match status" value="1"/>
</dbReference>
<feature type="coiled-coil region" evidence="1">
    <location>
        <begin position="334"/>
        <end position="378"/>
    </location>
</feature>
<evidence type="ECO:0000313" key="3">
    <source>
        <dbReference type="EMBL" id="RED96640.1"/>
    </source>
</evidence>
<gene>
    <name evidence="3" type="ORF">C7460_11498</name>
</gene>
<dbReference type="Pfam" id="PF05670">
    <property type="entry name" value="NFACT-R_1"/>
    <property type="match status" value="1"/>
</dbReference>
<dbReference type="EMBL" id="QREG01000014">
    <property type="protein sequence ID" value="RED96640.1"/>
    <property type="molecule type" value="Genomic_DNA"/>
</dbReference>
<dbReference type="Pfam" id="PF05833">
    <property type="entry name" value="NFACT_N"/>
    <property type="match status" value="1"/>
</dbReference>
<dbReference type="PANTHER" id="PTHR15239">
    <property type="entry name" value="NUCLEAR EXPORT MEDIATOR FACTOR NEMF"/>
    <property type="match status" value="1"/>
</dbReference>
<evidence type="ECO:0000259" key="2">
    <source>
        <dbReference type="Pfam" id="PF05670"/>
    </source>
</evidence>
<dbReference type="GO" id="GO:1990112">
    <property type="term" value="C:RQC complex"/>
    <property type="evidence" value="ECO:0007669"/>
    <property type="project" value="TreeGrafter"/>
</dbReference>
<dbReference type="AlphaFoldDB" id="A0A3D9L1D5"/>
<organism evidence="3 4">
    <name type="scientific">Marinoscillum furvescens DSM 4134</name>
    <dbReference type="NCBI Taxonomy" id="1122208"/>
    <lineage>
        <taxon>Bacteria</taxon>
        <taxon>Pseudomonadati</taxon>
        <taxon>Bacteroidota</taxon>
        <taxon>Cytophagia</taxon>
        <taxon>Cytophagales</taxon>
        <taxon>Reichenbachiellaceae</taxon>
        <taxon>Marinoscillum</taxon>
    </lineage>
</organism>
<dbReference type="InterPro" id="IPR008532">
    <property type="entry name" value="NFACT_RNA-bd"/>
</dbReference>
<proteinExistence type="predicted"/>
<feature type="domain" description="NFACT RNA-binding" evidence="2">
    <location>
        <begin position="403"/>
        <end position="492"/>
    </location>
</feature>
<evidence type="ECO:0000256" key="1">
    <source>
        <dbReference type="SAM" id="Coils"/>
    </source>
</evidence>
<feature type="coiled-coil region" evidence="1">
    <location>
        <begin position="265"/>
        <end position="292"/>
    </location>
</feature>
<dbReference type="GO" id="GO:0043023">
    <property type="term" value="F:ribosomal large subunit binding"/>
    <property type="evidence" value="ECO:0007669"/>
    <property type="project" value="TreeGrafter"/>
</dbReference>
<keyword evidence="1" id="KW-0175">Coiled coil</keyword>
<dbReference type="Proteomes" id="UP000256779">
    <property type="component" value="Unassembled WGS sequence"/>
</dbReference>
<keyword evidence="4" id="KW-1185">Reference proteome</keyword>
<sequence length="516" mass="59406">MFHNYFFLKRFATELNDHLAGHSLLECFSQNKDELILGFSKDARSLYLRANLEPSVALIDISEDFHRAKKNSIDLFDSLLDQKVTGVFVFNYERSIEIQFGAASLIFKMHGTRSNILLSEEGKVTQLFRNSMPADKEIVPLELNQIPDLSKEAFEAAAGDPQQFLPALGKEAKQWLKKKNYATLTLNEQWDLMNELLDTLENNSISIYEDQKGLPYLSLLEENEQVLLRIESALEAATFLFRQYTKSYYLAAEKQRRLQPLRQALKKTKSYLNKTKAKLEQLKNQRSHEEIANIIMANLHQIPKGQKAVTLQDFYTNENITIKLNPELTPQKNAENLYRKSKNQQLELNQLEENLKARQKEQDKIERHIAEIEASESVKELRKEIPAVKTKKNEKLLPYHLHEYQGYQIMVGRNSRSNDELSLKVANKNDLWLHAKDVAGSHVVIRHQAGKNFPKPVIEFAARLAAGASKRKTDSLCPVIYTPKKYLRKRKGDPPGAVVVEKEEVIMVEPWRSNST</sequence>
<dbReference type="GO" id="GO:0072344">
    <property type="term" value="P:rescue of stalled ribosome"/>
    <property type="evidence" value="ECO:0007669"/>
    <property type="project" value="TreeGrafter"/>
</dbReference>
<comment type="caution">
    <text evidence="3">The sequence shown here is derived from an EMBL/GenBank/DDBJ whole genome shotgun (WGS) entry which is preliminary data.</text>
</comment>